<name>A0AAW1VS76_RUBAR</name>
<evidence type="ECO:0000313" key="3">
    <source>
        <dbReference type="Proteomes" id="UP001457282"/>
    </source>
</evidence>
<dbReference type="PANTHER" id="PTHR31149">
    <property type="entry name" value="EXPRESSED PROTEIN"/>
    <property type="match status" value="1"/>
</dbReference>
<comment type="caution">
    <text evidence="2">The sequence shown here is derived from an EMBL/GenBank/DDBJ whole genome shotgun (WGS) entry which is preliminary data.</text>
</comment>
<gene>
    <name evidence="2" type="ORF">M0R45_002837</name>
</gene>
<evidence type="ECO:0000313" key="2">
    <source>
        <dbReference type="EMBL" id="KAK9906131.1"/>
    </source>
</evidence>
<dbReference type="Proteomes" id="UP001457282">
    <property type="component" value="Unassembled WGS sequence"/>
</dbReference>
<reference evidence="2 3" key="1">
    <citation type="journal article" date="2023" name="G3 (Bethesda)">
        <title>A chromosome-length genome assembly and annotation of blackberry (Rubus argutus, cv. 'Hillquist').</title>
        <authorList>
            <person name="Bruna T."/>
            <person name="Aryal R."/>
            <person name="Dudchenko O."/>
            <person name="Sargent D.J."/>
            <person name="Mead D."/>
            <person name="Buti M."/>
            <person name="Cavallini A."/>
            <person name="Hytonen T."/>
            <person name="Andres J."/>
            <person name="Pham M."/>
            <person name="Weisz D."/>
            <person name="Mascagni F."/>
            <person name="Usai G."/>
            <person name="Natali L."/>
            <person name="Bassil N."/>
            <person name="Fernandez G.E."/>
            <person name="Lomsadze A."/>
            <person name="Armour M."/>
            <person name="Olukolu B."/>
            <person name="Poorten T."/>
            <person name="Britton C."/>
            <person name="Davik J."/>
            <person name="Ashrafi H."/>
            <person name="Aiden E.L."/>
            <person name="Borodovsky M."/>
            <person name="Worthington M."/>
        </authorList>
    </citation>
    <scope>NUCLEOTIDE SEQUENCE [LARGE SCALE GENOMIC DNA]</scope>
    <source>
        <strain evidence="2">PI 553951</strain>
    </source>
</reference>
<evidence type="ECO:0000259" key="1">
    <source>
        <dbReference type="Pfam" id="PF23080"/>
    </source>
</evidence>
<organism evidence="2 3">
    <name type="scientific">Rubus argutus</name>
    <name type="common">Southern blackberry</name>
    <dbReference type="NCBI Taxonomy" id="59490"/>
    <lineage>
        <taxon>Eukaryota</taxon>
        <taxon>Viridiplantae</taxon>
        <taxon>Streptophyta</taxon>
        <taxon>Embryophyta</taxon>
        <taxon>Tracheophyta</taxon>
        <taxon>Spermatophyta</taxon>
        <taxon>Magnoliopsida</taxon>
        <taxon>eudicotyledons</taxon>
        <taxon>Gunneridae</taxon>
        <taxon>Pentapetalae</taxon>
        <taxon>rosids</taxon>
        <taxon>fabids</taxon>
        <taxon>Rosales</taxon>
        <taxon>Rosaceae</taxon>
        <taxon>Rosoideae</taxon>
        <taxon>Rosoideae incertae sedis</taxon>
        <taxon>Rubus</taxon>
    </lineage>
</organism>
<dbReference type="InterPro" id="IPR055474">
    <property type="entry name" value="DUF7046"/>
</dbReference>
<proteinExistence type="predicted"/>
<protein>
    <recommendedName>
        <fullName evidence="1">DUF7046 domain-containing protein</fullName>
    </recommendedName>
</protein>
<dbReference type="AlphaFoldDB" id="A0AAW1VS76"/>
<dbReference type="EMBL" id="JBEDUW010000089">
    <property type="protein sequence ID" value="KAK9906131.1"/>
    <property type="molecule type" value="Genomic_DNA"/>
</dbReference>
<dbReference type="PANTHER" id="PTHR31149:SF10">
    <property type="entry name" value="OS05G0100900 PROTEIN"/>
    <property type="match status" value="1"/>
</dbReference>
<keyword evidence="3" id="KW-1185">Reference proteome</keyword>
<accession>A0AAW1VS76</accession>
<sequence length="92" mass="10087">MSKRLCNCGDSLPIIPSKKNKMMFDVLEFTGFLDIWEPETLAIKRGAYNIKRNSEPSVAAAEKFSPNTIVSIPFGSPSDFILSDSDTVGADD</sequence>
<feature type="domain" description="DUF7046" evidence="1">
    <location>
        <begin position="25"/>
        <end position="87"/>
    </location>
</feature>
<dbReference type="GO" id="GO:0005886">
    <property type="term" value="C:plasma membrane"/>
    <property type="evidence" value="ECO:0007669"/>
    <property type="project" value="TreeGrafter"/>
</dbReference>
<dbReference type="Pfam" id="PF23080">
    <property type="entry name" value="DUF7046"/>
    <property type="match status" value="1"/>
</dbReference>